<organism evidence="1 2">
    <name type="scientific">Entotheonella factor</name>
    <dbReference type="NCBI Taxonomy" id="1429438"/>
    <lineage>
        <taxon>Bacteria</taxon>
        <taxon>Pseudomonadati</taxon>
        <taxon>Nitrospinota/Tectimicrobiota group</taxon>
        <taxon>Candidatus Tectimicrobiota</taxon>
        <taxon>Candidatus Entotheonellia</taxon>
        <taxon>Candidatus Entotheonellales</taxon>
        <taxon>Candidatus Entotheonellaceae</taxon>
        <taxon>Candidatus Entotheonella</taxon>
    </lineage>
</organism>
<accession>W4LUR1</accession>
<proteinExistence type="predicted"/>
<evidence type="ECO:0000313" key="2">
    <source>
        <dbReference type="Proteomes" id="UP000019141"/>
    </source>
</evidence>
<gene>
    <name evidence="1" type="ORF">ETSY1_06135</name>
</gene>
<evidence type="ECO:0000313" key="1">
    <source>
        <dbReference type="EMBL" id="ETX01769.1"/>
    </source>
</evidence>
<dbReference type="EMBL" id="AZHW01000204">
    <property type="protein sequence ID" value="ETX01769.1"/>
    <property type="molecule type" value="Genomic_DNA"/>
</dbReference>
<keyword evidence="2" id="KW-1185">Reference proteome</keyword>
<name>W4LUR1_ENTF1</name>
<sequence>MSGQDELERYEQTEARDLIRLLEMSRPQKELRAPPDFRLKVLNKIHQAPARRGLLAWLSFDFAPTWAPALTAALLVLSLGVNVWFGTRALGPTEAPAIQVPVQAHAFQKDIRQDADLGALVAAQETGTELKSYGFADKAAHEKSFLLGTFYAEALAYARSGDIDAARQRWQTLDQALSQTAEPLLSYRRNMQEWLQQEPPAWASFQALLPLFEPAFVIYVEDDNQQTLPLFRAGAWMTNMRLAAEAGDVDGLRRGNAAAYFLAHLNAPKGVEEGLKRLDEWMAQKTLSEREIKMVIKTVKKMQQILG</sequence>
<reference evidence="1 2" key="1">
    <citation type="journal article" date="2014" name="Nature">
        <title>An environmental bacterial taxon with a large and distinct metabolic repertoire.</title>
        <authorList>
            <person name="Wilson M.C."/>
            <person name="Mori T."/>
            <person name="Ruckert C."/>
            <person name="Uria A.R."/>
            <person name="Helf M.J."/>
            <person name="Takada K."/>
            <person name="Gernert C."/>
            <person name="Steffens U.A."/>
            <person name="Heycke N."/>
            <person name="Schmitt S."/>
            <person name="Rinke C."/>
            <person name="Helfrich E.J."/>
            <person name="Brachmann A.O."/>
            <person name="Gurgui C."/>
            <person name="Wakimoto T."/>
            <person name="Kracht M."/>
            <person name="Crusemann M."/>
            <person name="Hentschel U."/>
            <person name="Abe I."/>
            <person name="Matsunaga S."/>
            <person name="Kalinowski J."/>
            <person name="Takeyama H."/>
            <person name="Piel J."/>
        </authorList>
    </citation>
    <scope>NUCLEOTIDE SEQUENCE [LARGE SCALE GENOMIC DNA]</scope>
    <source>
        <strain evidence="2">TSY1</strain>
    </source>
</reference>
<comment type="caution">
    <text evidence="1">The sequence shown here is derived from an EMBL/GenBank/DDBJ whole genome shotgun (WGS) entry which is preliminary data.</text>
</comment>
<dbReference type="HOGENOM" id="CLU_905154_0_0_7"/>
<dbReference type="AlphaFoldDB" id="W4LUR1"/>
<protein>
    <submittedName>
        <fullName evidence="1">Uncharacterized protein</fullName>
    </submittedName>
</protein>
<dbReference type="Proteomes" id="UP000019141">
    <property type="component" value="Unassembled WGS sequence"/>
</dbReference>